<evidence type="ECO:0000256" key="1">
    <source>
        <dbReference type="SAM" id="Phobius"/>
    </source>
</evidence>
<dbReference type="EMBL" id="PDYH01000008">
    <property type="protein sequence ID" value="PHU41174.1"/>
    <property type="molecule type" value="Genomic_DNA"/>
</dbReference>
<keyword evidence="1" id="KW-1133">Transmembrane helix</keyword>
<evidence type="ECO:0000313" key="3">
    <source>
        <dbReference type="Proteomes" id="UP000224317"/>
    </source>
</evidence>
<proteinExistence type="predicted"/>
<sequence>MKKKILIPVILITIIIISLLILRNIKFKPSEKKIIEDIQNTEMFTALELKITDLNILLSDTSNKSNISYDAHATMKNSYESIKGDLKIYYVKYDQGWILNSCQMKTSEIKLIDSLPDDLLYEMVDEASQNAFVSTEEDYDAKFKILSHTEDLENQTLNVTFEEIEIGKYATSTYTYEENFEFVEGKLNLKNRGGLKSLDKGILIDSSVELNTDALINAKIDAEYHPYYGDIYIRKIDVKNDTTITVSFDYVNSSNETYSYSRTGHVYVLENDIPVYAIPFSKEYSIEINHYGIYLAHNYNIFTGERYTNSK</sequence>
<organism evidence="2 3">
    <name type="scientific">Pseudobutyrivibrio ruminis</name>
    <dbReference type="NCBI Taxonomy" id="46206"/>
    <lineage>
        <taxon>Bacteria</taxon>
        <taxon>Bacillati</taxon>
        <taxon>Bacillota</taxon>
        <taxon>Clostridia</taxon>
        <taxon>Lachnospirales</taxon>
        <taxon>Lachnospiraceae</taxon>
        <taxon>Pseudobutyrivibrio</taxon>
    </lineage>
</organism>
<protein>
    <submittedName>
        <fullName evidence="2">Uncharacterized protein</fullName>
    </submittedName>
</protein>
<gene>
    <name evidence="2" type="ORF">CSX00_02350</name>
</gene>
<dbReference type="AlphaFoldDB" id="A0A2G3ED57"/>
<keyword evidence="3" id="KW-1185">Reference proteome</keyword>
<keyword evidence="1" id="KW-0472">Membrane</keyword>
<dbReference type="RefSeq" id="WP_099412713.1">
    <property type="nucleotide sequence ID" value="NZ_PDYH01000008.1"/>
</dbReference>
<name>A0A2G3ED57_9FIRM</name>
<keyword evidence="1" id="KW-0812">Transmembrane</keyword>
<comment type="caution">
    <text evidence="2">The sequence shown here is derived from an EMBL/GenBank/DDBJ whole genome shotgun (WGS) entry which is preliminary data.</text>
</comment>
<dbReference type="Proteomes" id="UP000224317">
    <property type="component" value="Unassembled WGS sequence"/>
</dbReference>
<reference evidence="2" key="1">
    <citation type="submission" date="2017-10" db="EMBL/GenBank/DDBJ databases">
        <title>Resolving the taxonomy of Roseburia spp., Eubacterium rectale and Agathobacter spp. through phylogenomic analysis.</title>
        <authorList>
            <person name="Sheridan P.O."/>
            <person name="Walker A.W."/>
            <person name="Duncan S.H."/>
            <person name="Scott K.P."/>
            <person name="Toole P.W.O."/>
            <person name="Luis P."/>
            <person name="Flint H.J."/>
        </authorList>
    </citation>
    <scope>NUCLEOTIDE SEQUENCE [LARGE SCALE GENOMIC DNA]</scope>
    <source>
        <strain evidence="2">JK10</strain>
    </source>
</reference>
<evidence type="ECO:0000313" key="2">
    <source>
        <dbReference type="EMBL" id="PHU41174.1"/>
    </source>
</evidence>
<feature type="transmembrane region" description="Helical" evidence="1">
    <location>
        <begin position="6"/>
        <end position="25"/>
    </location>
</feature>
<accession>A0A2G3ED57</accession>